<dbReference type="InterPro" id="IPR003439">
    <property type="entry name" value="ABC_transporter-like_ATP-bd"/>
</dbReference>
<dbReference type="SUPFAM" id="SSF52540">
    <property type="entry name" value="P-loop containing nucleoside triphosphate hydrolases"/>
    <property type="match status" value="1"/>
</dbReference>
<accession>A0A0C6P6D6</accession>
<dbReference type="Gene3D" id="3.40.50.300">
    <property type="entry name" value="P-loop containing nucleotide triphosphate hydrolases"/>
    <property type="match status" value="1"/>
</dbReference>
<reference evidence="8 9" key="1">
    <citation type="journal article" date="2012" name="BMC Genomics">
        <title>Comparative genomics of the classical Bordetella subspecies: the evolution and exchange of virulence-associated diversity amongst closely related pathogens.</title>
        <authorList>
            <person name="Park J."/>
            <person name="Zhang Y."/>
            <person name="Buboltz A.M."/>
            <person name="Zhang X."/>
            <person name="Schuster S.C."/>
            <person name="Ahuja U."/>
            <person name="Liu M."/>
            <person name="Miller J.F."/>
            <person name="Sebaihia M."/>
            <person name="Bentley S.D."/>
            <person name="Parkhill J."/>
            <person name="Harvill E.T."/>
        </authorList>
    </citation>
    <scope>NUCLEOTIDE SEQUENCE [LARGE SCALE GENOMIC DNA]</scope>
    <source>
        <strain evidence="8 9">253</strain>
    </source>
</reference>
<dbReference type="InterPro" id="IPR052156">
    <property type="entry name" value="BCAA_Transport_ATP-bd_LivF"/>
</dbReference>
<dbReference type="PANTHER" id="PTHR43820:SF6">
    <property type="entry name" value="ABC TRANSPORTER ATP-BINDING PROTEIN"/>
    <property type="match status" value="1"/>
</dbReference>
<gene>
    <name evidence="8" type="ORF">BN112_1909</name>
</gene>
<dbReference type="OrthoDB" id="9776369at2"/>
<proteinExistence type="inferred from homology"/>
<evidence type="ECO:0000259" key="7">
    <source>
        <dbReference type="PROSITE" id="PS50893"/>
    </source>
</evidence>
<evidence type="ECO:0000256" key="5">
    <source>
        <dbReference type="ARBA" id="ARBA00022840"/>
    </source>
</evidence>
<dbReference type="CDD" id="cd03224">
    <property type="entry name" value="ABC_TM1139_LivF_branched"/>
    <property type="match status" value="1"/>
</dbReference>
<dbReference type="GO" id="GO:0005524">
    <property type="term" value="F:ATP binding"/>
    <property type="evidence" value="ECO:0007669"/>
    <property type="project" value="UniProtKB-KW"/>
</dbReference>
<dbReference type="InterPro" id="IPR003593">
    <property type="entry name" value="AAA+_ATPase"/>
</dbReference>
<keyword evidence="5 8" id="KW-0067">ATP-binding</keyword>
<dbReference type="InterPro" id="IPR027417">
    <property type="entry name" value="P-loop_NTPase"/>
</dbReference>
<dbReference type="GO" id="GO:0015658">
    <property type="term" value="F:branched-chain amino acid transmembrane transporter activity"/>
    <property type="evidence" value="ECO:0007669"/>
    <property type="project" value="TreeGrafter"/>
</dbReference>
<dbReference type="GO" id="GO:0016887">
    <property type="term" value="F:ATP hydrolysis activity"/>
    <property type="evidence" value="ECO:0007669"/>
    <property type="project" value="InterPro"/>
</dbReference>
<dbReference type="KEGG" id="bbh:BN112_1909"/>
<dbReference type="RefSeq" id="WP_015064225.1">
    <property type="nucleotide sequence ID" value="NC_019382.1"/>
</dbReference>
<feature type="domain" description="ABC transporter" evidence="7">
    <location>
        <begin position="8"/>
        <end position="239"/>
    </location>
</feature>
<dbReference type="AlphaFoldDB" id="A0A0C6P6D6"/>
<evidence type="ECO:0000313" key="8">
    <source>
        <dbReference type="EMBL" id="CCJ53826.1"/>
    </source>
</evidence>
<dbReference type="Proteomes" id="UP000007564">
    <property type="component" value="Chromosome"/>
</dbReference>
<evidence type="ECO:0000313" key="9">
    <source>
        <dbReference type="Proteomes" id="UP000007564"/>
    </source>
</evidence>
<evidence type="ECO:0000256" key="3">
    <source>
        <dbReference type="ARBA" id="ARBA00022475"/>
    </source>
</evidence>
<dbReference type="SMART" id="SM00382">
    <property type="entry name" value="AAA"/>
    <property type="match status" value="1"/>
</dbReference>
<evidence type="ECO:0000256" key="6">
    <source>
        <dbReference type="ARBA" id="ARBA00022970"/>
    </source>
</evidence>
<evidence type="ECO:0000256" key="1">
    <source>
        <dbReference type="ARBA" id="ARBA00005417"/>
    </source>
</evidence>
<comment type="similarity">
    <text evidence="1">Belongs to the ABC transporter superfamily.</text>
</comment>
<dbReference type="GO" id="GO:0015807">
    <property type="term" value="P:L-amino acid transport"/>
    <property type="evidence" value="ECO:0007669"/>
    <property type="project" value="TreeGrafter"/>
</dbReference>
<evidence type="ECO:0000256" key="4">
    <source>
        <dbReference type="ARBA" id="ARBA00022741"/>
    </source>
</evidence>
<keyword evidence="4" id="KW-0547">Nucleotide-binding</keyword>
<dbReference type="PROSITE" id="PS50893">
    <property type="entry name" value="ABC_TRANSPORTER_2"/>
    <property type="match status" value="1"/>
</dbReference>
<name>A0A0C6P6D6_BORBO</name>
<keyword evidence="2" id="KW-0813">Transport</keyword>
<dbReference type="HOGENOM" id="CLU_000604_1_2_4"/>
<dbReference type="EMBL" id="HE965806">
    <property type="protein sequence ID" value="CCJ53826.1"/>
    <property type="molecule type" value="Genomic_DNA"/>
</dbReference>
<dbReference type="PANTHER" id="PTHR43820">
    <property type="entry name" value="HIGH-AFFINITY BRANCHED-CHAIN AMINO ACID TRANSPORT ATP-BINDING PROTEIN LIVF"/>
    <property type="match status" value="1"/>
</dbReference>
<keyword evidence="3" id="KW-0472">Membrane</keyword>
<organism evidence="8 9">
    <name type="scientific">Bordetella bronchiseptica 253</name>
    <dbReference type="NCBI Taxonomy" id="568707"/>
    <lineage>
        <taxon>Bacteria</taxon>
        <taxon>Pseudomonadati</taxon>
        <taxon>Pseudomonadota</taxon>
        <taxon>Betaproteobacteria</taxon>
        <taxon>Burkholderiales</taxon>
        <taxon>Alcaligenaceae</taxon>
        <taxon>Bordetella</taxon>
    </lineage>
</organism>
<dbReference type="Pfam" id="PF00005">
    <property type="entry name" value="ABC_tran"/>
    <property type="match status" value="1"/>
</dbReference>
<keyword evidence="3" id="KW-1003">Cell membrane</keyword>
<keyword evidence="6" id="KW-0029">Amino-acid transport</keyword>
<protein>
    <submittedName>
        <fullName evidence="8">Putative amino acid ABC transport system,ATP-binding protein</fullName>
    </submittedName>
</protein>
<sequence length="250" mass="27019">MPDTAPCLELAGFSAGYTDTPIVRDISLTIPAGTVTTLLGGNGAGKSTLLKAIFGMVRQFGGAIRFEGRPIDRLACDARLRAGIGIVPQGRCNFPRMSVGENLEMGAYLLGRADKQRAMEEVLALFPMLKRKYHSLAGNLSGGEQQILETAMVLEMHPRLLLLDEPSLGLSPKMQQEVFDSVQEIRGAGLTVMMVEQNLHGALLISDTAVVLETGRKFKEGPARRIMNDPDIKRAYLGATEDETAPATVH</sequence>
<evidence type="ECO:0000256" key="2">
    <source>
        <dbReference type="ARBA" id="ARBA00022448"/>
    </source>
</evidence>